<accession>A0A1F5Z7B4</accession>
<dbReference type="EMBL" id="MFJF01000003">
    <property type="protein sequence ID" value="OGG08339.1"/>
    <property type="molecule type" value="Genomic_DNA"/>
</dbReference>
<dbReference type="GO" id="GO:0005975">
    <property type="term" value="P:carbohydrate metabolic process"/>
    <property type="evidence" value="ECO:0007669"/>
    <property type="project" value="InterPro"/>
</dbReference>
<evidence type="ECO:0000313" key="1">
    <source>
        <dbReference type="EMBL" id="OGG08339.1"/>
    </source>
</evidence>
<protein>
    <submittedName>
        <fullName evidence="1">Uncharacterized protein</fullName>
    </submittedName>
</protein>
<dbReference type="InterPro" id="IPR008928">
    <property type="entry name" value="6-hairpin_glycosidase_sf"/>
</dbReference>
<organism evidence="1 2">
    <name type="scientific">Candidatus Gottesmanbacteria bacterium RIFCSPHIGHO2_01_FULL_40_15</name>
    <dbReference type="NCBI Taxonomy" id="1798376"/>
    <lineage>
        <taxon>Bacteria</taxon>
        <taxon>Candidatus Gottesmaniibacteriota</taxon>
    </lineage>
</organism>
<evidence type="ECO:0000313" key="2">
    <source>
        <dbReference type="Proteomes" id="UP000177354"/>
    </source>
</evidence>
<sequence>MKTTISGVFMRNKKISGFFHNHRKESLLALLFLLLLAFTGTVFIGRQKKSETSFCGNKSCLTGCCVKNKCIPKDVAIADYTCLGEGKWQQPDGKVANGFPDEVEDEVSKTDQMPQQINSIDSKKAMETASNIVKWLDTMKNDKGQYYTGLNCSGDGACSEPEPIDKQIGINVVWAKYRNYINSKNDNDLKSLEKDLTVLTTPEIGFPAQNDFYNCKLMYEMNQSGLFKEKVKDNIDVVCIGSVHYGPEMDEFVSTLSQNKYDEELMIKEVMEGATVDKWEISNSKKFNKYAIYAADIANYYRWIGIKDDLRAAKYYFNLALQIFSDKSTSSDGSVIGLAALDLYKATSEQKYLDFMNFFFDYKAKEGCKSLEDCAYFLMFLDELYKETNNSKAKNEAGKVIQFLINDYFDSDKGIFYSSRLSHNYPVLENSILAGIFAKYN</sequence>
<proteinExistence type="predicted"/>
<dbReference type="AlphaFoldDB" id="A0A1F5Z7B4"/>
<reference evidence="1 2" key="1">
    <citation type="journal article" date="2016" name="Nat. Commun.">
        <title>Thousands of microbial genomes shed light on interconnected biogeochemical processes in an aquifer system.</title>
        <authorList>
            <person name="Anantharaman K."/>
            <person name="Brown C.T."/>
            <person name="Hug L.A."/>
            <person name="Sharon I."/>
            <person name="Castelle C.J."/>
            <person name="Probst A.J."/>
            <person name="Thomas B.C."/>
            <person name="Singh A."/>
            <person name="Wilkins M.J."/>
            <person name="Karaoz U."/>
            <person name="Brodie E.L."/>
            <person name="Williams K.H."/>
            <person name="Hubbard S.S."/>
            <person name="Banfield J.F."/>
        </authorList>
    </citation>
    <scope>NUCLEOTIDE SEQUENCE [LARGE SCALE GENOMIC DNA]</scope>
</reference>
<name>A0A1F5Z7B4_9BACT</name>
<dbReference type="Proteomes" id="UP000177354">
    <property type="component" value="Unassembled WGS sequence"/>
</dbReference>
<comment type="caution">
    <text evidence="1">The sequence shown here is derived from an EMBL/GenBank/DDBJ whole genome shotgun (WGS) entry which is preliminary data.</text>
</comment>
<dbReference type="SUPFAM" id="SSF48208">
    <property type="entry name" value="Six-hairpin glycosidases"/>
    <property type="match status" value="1"/>
</dbReference>
<gene>
    <name evidence="1" type="ORF">A2777_04615</name>
</gene>